<reference evidence="1" key="2">
    <citation type="submission" date="2023-04" db="EMBL/GenBank/DDBJ databases">
        <authorList>
            <person name="Beletskiy A.V."/>
            <person name="Mardanov A.V."/>
            <person name="Ravin N.V."/>
        </authorList>
    </citation>
    <scope>NUCLEOTIDE SEQUENCE</scope>
    <source>
        <strain evidence="1">GKL-02</strain>
    </source>
</reference>
<dbReference type="AlphaFoldDB" id="A0AA95KJK5"/>
<name>A0AA95KJK5_9GAMM</name>
<dbReference type="EMBL" id="CP124756">
    <property type="protein sequence ID" value="WGZ95519.1"/>
    <property type="molecule type" value="Genomic_DNA"/>
</dbReference>
<evidence type="ECO:0000313" key="1">
    <source>
        <dbReference type="EMBL" id="WGZ95519.1"/>
    </source>
</evidence>
<reference evidence="1" key="1">
    <citation type="journal article" date="2023" name="Int. J. Mol. Sci.">
        <title>Metagenomics Revealed a New Genus 'Candidatus Thiocaldithrix dubininis' gen. nov., sp. nov. and a New Species 'Candidatus Thiothrix putei' sp. nov. in the Family Thiotrichaceae, Some Members of Which Have Traits of Both Na+- and H+-Motive Energetics.</title>
        <authorList>
            <person name="Ravin N.V."/>
            <person name="Muntyan M.S."/>
            <person name="Smolyakov D.D."/>
            <person name="Rudenko T.S."/>
            <person name="Beletsky A.V."/>
            <person name="Mardanov A.V."/>
            <person name="Grabovich M.Y."/>
        </authorList>
    </citation>
    <scope>NUCLEOTIDE SEQUENCE</scope>
    <source>
        <strain evidence="1">GKL-02</strain>
    </source>
</reference>
<accession>A0AA95KJK5</accession>
<proteinExistence type="predicted"/>
<dbReference type="KEGG" id="tput:QJT81_05900"/>
<dbReference type="Proteomes" id="UP001301326">
    <property type="component" value="Chromosome"/>
</dbReference>
<sequence length="42" mass="4674">MTLTESAKPLWKYQAPSWMANATIPSHTPVITAIASAWFLKN</sequence>
<gene>
    <name evidence="1" type="ORF">QJT81_05900</name>
</gene>
<organism evidence="1">
    <name type="scientific">Candidatus Thiothrix putei</name>
    <dbReference type="NCBI Taxonomy" id="3080811"/>
    <lineage>
        <taxon>Bacteria</taxon>
        <taxon>Pseudomonadati</taxon>
        <taxon>Pseudomonadota</taxon>
        <taxon>Gammaproteobacteria</taxon>
        <taxon>Thiotrichales</taxon>
        <taxon>Thiotrichaceae</taxon>
        <taxon>Thiothrix</taxon>
    </lineage>
</organism>
<protein>
    <submittedName>
        <fullName evidence="1">Uncharacterized protein</fullName>
    </submittedName>
</protein>